<organism evidence="1 2">
    <name type="scientific">Funneliformis geosporum</name>
    <dbReference type="NCBI Taxonomy" id="1117311"/>
    <lineage>
        <taxon>Eukaryota</taxon>
        <taxon>Fungi</taxon>
        <taxon>Fungi incertae sedis</taxon>
        <taxon>Mucoromycota</taxon>
        <taxon>Glomeromycotina</taxon>
        <taxon>Glomeromycetes</taxon>
        <taxon>Glomerales</taxon>
        <taxon>Glomeraceae</taxon>
        <taxon>Funneliformis</taxon>
    </lineage>
</organism>
<protein>
    <submittedName>
        <fullName evidence="1">9952_t:CDS:1</fullName>
    </submittedName>
</protein>
<name>A0A9W4TB10_9GLOM</name>
<dbReference type="EMBL" id="CAMKVN010018411">
    <property type="protein sequence ID" value="CAI2198347.1"/>
    <property type="molecule type" value="Genomic_DNA"/>
</dbReference>
<proteinExistence type="predicted"/>
<gene>
    <name evidence="1" type="ORF">FWILDA_LOCUS18527</name>
</gene>
<dbReference type="AlphaFoldDB" id="A0A9W4TB10"/>
<comment type="caution">
    <text evidence="1">The sequence shown here is derived from an EMBL/GenBank/DDBJ whole genome shotgun (WGS) entry which is preliminary data.</text>
</comment>
<keyword evidence="2" id="KW-1185">Reference proteome</keyword>
<accession>A0A9W4TB10</accession>
<evidence type="ECO:0000313" key="2">
    <source>
        <dbReference type="Proteomes" id="UP001153678"/>
    </source>
</evidence>
<evidence type="ECO:0000313" key="1">
    <source>
        <dbReference type="EMBL" id="CAI2198347.1"/>
    </source>
</evidence>
<feature type="non-terminal residue" evidence="1">
    <location>
        <position position="1"/>
    </location>
</feature>
<feature type="non-terminal residue" evidence="1">
    <location>
        <position position="47"/>
    </location>
</feature>
<sequence>SVQENKRLQLENNYINSIFDLDEAKKLLKSTQISQQKSQSIANLNDQ</sequence>
<dbReference type="Proteomes" id="UP001153678">
    <property type="component" value="Unassembled WGS sequence"/>
</dbReference>
<reference evidence="1" key="1">
    <citation type="submission" date="2022-08" db="EMBL/GenBank/DDBJ databases">
        <authorList>
            <person name="Kallberg Y."/>
            <person name="Tangrot J."/>
            <person name="Rosling A."/>
        </authorList>
    </citation>
    <scope>NUCLEOTIDE SEQUENCE</scope>
    <source>
        <strain evidence="1">Wild A</strain>
    </source>
</reference>